<dbReference type="GO" id="GO:0006171">
    <property type="term" value="P:cAMP biosynthetic process"/>
    <property type="evidence" value="ECO:0007669"/>
    <property type="project" value="UniProtKB-KW"/>
</dbReference>
<feature type="compositionally biased region" description="Basic and acidic residues" evidence="15">
    <location>
        <begin position="144"/>
        <end position="154"/>
    </location>
</feature>
<evidence type="ECO:0000256" key="16">
    <source>
        <dbReference type="SAM" id="Phobius"/>
    </source>
</evidence>
<dbReference type="PROSITE" id="PS50125">
    <property type="entry name" value="GUANYLATE_CYCLASE_2"/>
    <property type="match status" value="2"/>
</dbReference>
<dbReference type="GO" id="GO:0005524">
    <property type="term" value="F:ATP binding"/>
    <property type="evidence" value="ECO:0007669"/>
    <property type="project" value="UniProtKB-KW"/>
</dbReference>
<keyword evidence="19" id="KW-1185">Reference proteome</keyword>
<dbReference type="InterPro" id="IPR018297">
    <property type="entry name" value="A/G_cyclase_CS"/>
</dbReference>
<evidence type="ECO:0000313" key="19">
    <source>
        <dbReference type="Proteomes" id="UP000316759"/>
    </source>
</evidence>
<dbReference type="AlphaFoldDB" id="A0A504YWV6"/>
<keyword evidence="8" id="KW-0067">ATP-binding</keyword>
<dbReference type="PROSITE" id="PS00452">
    <property type="entry name" value="GUANYLATE_CYCLASE_1"/>
    <property type="match status" value="1"/>
</dbReference>
<dbReference type="Proteomes" id="UP000316759">
    <property type="component" value="Unassembled WGS sequence"/>
</dbReference>
<feature type="domain" description="Guanylate cyclase" evidence="17">
    <location>
        <begin position="568"/>
        <end position="708"/>
    </location>
</feature>
<keyword evidence="13 14" id="KW-0456">Lyase</keyword>
<evidence type="ECO:0000256" key="5">
    <source>
        <dbReference type="ARBA" id="ARBA00022692"/>
    </source>
</evidence>
<evidence type="ECO:0000256" key="14">
    <source>
        <dbReference type="RuleBase" id="RU000405"/>
    </source>
</evidence>
<dbReference type="EC" id="4.6.1.1" evidence="4"/>
<dbReference type="GO" id="GO:0046872">
    <property type="term" value="F:metal ion binding"/>
    <property type="evidence" value="ECO:0007669"/>
    <property type="project" value="UniProtKB-KW"/>
</dbReference>
<comment type="cofactor">
    <cofactor evidence="2">
        <name>Mg(2+)</name>
        <dbReference type="ChEBI" id="CHEBI:18420"/>
    </cofactor>
</comment>
<feature type="transmembrane region" description="Helical" evidence="16">
    <location>
        <begin position="428"/>
        <end position="446"/>
    </location>
</feature>
<dbReference type="EMBL" id="SUNJ01006691">
    <property type="protein sequence ID" value="TPP62567.1"/>
    <property type="molecule type" value="Genomic_DNA"/>
</dbReference>
<dbReference type="FunFam" id="3.30.70.1230:FF:000008">
    <property type="entry name" value="Adenylate cyclase type 9"/>
    <property type="match status" value="1"/>
</dbReference>
<dbReference type="GO" id="GO:0035556">
    <property type="term" value="P:intracellular signal transduction"/>
    <property type="evidence" value="ECO:0007669"/>
    <property type="project" value="InterPro"/>
</dbReference>
<evidence type="ECO:0000256" key="6">
    <source>
        <dbReference type="ARBA" id="ARBA00022723"/>
    </source>
</evidence>
<evidence type="ECO:0000256" key="8">
    <source>
        <dbReference type="ARBA" id="ARBA00022840"/>
    </source>
</evidence>
<keyword evidence="10 16" id="KW-1133">Transmembrane helix</keyword>
<feature type="transmembrane region" description="Helical" evidence="16">
    <location>
        <begin position="365"/>
        <end position="387"/>
    </location>
</feature>
<protein>
    <recommendedName>
        <fullName evidence="4">adenylate cyclase</fullName>
        <ecNumber evidence="4">4.6.1.1</ecNumber>
    </recommendedName>
</protein>
<feature type="transmembrane region" description="Helical" evidence="16">
    <location>
        <begin position="399"/>
        <end position="416"/>
    </location>
</feature>
<keyword evidence="7" id="KW-0547">Nucleotide-binding</keyword>
<dbReference type="SMART" id="SM00044">
    <property type="entry name" value="CYCc"/>
    <property type="match status" value="1"/>
</dbReference>
<dbReference type="InterPro" id="IPR029787">
    <property type="entry name" value="Nucleotide_cyclase"/>
</dbReference>
<dbReference type="PANTHER" id="PTHR45627">
    <property type="entry name" value="ADENYLATE CYCLASE TYPE 1"/>
    <property type="match status" value="1"/>
</dbReference>
<accession>A0A504YWV6</accession>
<feature type="region of interest" description="Disordered" evidence="15">
    <location>
        <begin position="115"/>
        <end position="185"/>
    </location>
</feature>
<evidence type="ECO:0000256" key="4">
    <source>
        <dbReference type="ARBA" id="ARBA00012201"/>
    </source>
</evidence>
<dbReference type="PANTHER" id="PTHR45627:SF8">
    <property type="entry name" value="ADENYLATE CYCLASE TYPE 9"/>
    <property type="match status" value="1"/>
</dbReference>
<evidence type="ECO:0000256" key="10">
    <source>
        <dbReference type="ARBA" id="ARBA00022989"/>
    </source>
</evidence>
<organism evidence="18 19">
    <name type="scientific">Fasciola gigantica</name>
    <name type="common">Giant liver fluke</name>
    <dbReference type="NCBI Taxonomy" id="46835"/>
    <lineage>
        <taxon>Eukaryota</taxon>
        <taxon>Metazoa</taxon>
        <taxon>Spiralia</taxon>
        <taxon>Lophotrochozoa</taxon>
        <taxon>Platyhelminthes</taxon>
        <taxon>Trematoda</taxon>
        <taxon>Digenea</taxon>
        <taxon>Plagiorchiida</taxon>
        <taxon>Echinostomata</taxon>
        <taxon>Echinostomatoidea</taxon>
        <taxon>Fasciolidae</taxon>
        <taxon>Fasciola</taxon>
    </lineage>
</organism>
<evidence type="ECO:0000256" key="12">
    <source>
        <dbReference type="ARBA" id="ARBA00023136"/>
    </source>
</evidence>
<dbReference type="SUPFAM" id="SSF55073">
    <property type="entry name" value="Nucleotide cyclase"/>
    <property type="match status" value="2"/>
</dbReference>
<evidence type="ECO:0000256" key="7">
    <source>
        <dbReference type="ARBA" id="ARBA00022741"/>
    </source>
</evidence>
<feature type="domain" description="Guanylate cyclase" evidence="17">
    <location>
        <begin position="1"/>
        <end position="36"/>
    </location>
</feature>
<reference evidence="18 19" key="1">
    <citation type="submission" date="2019-04" db="EMBL/GenBank/DDBJ databases">
        <title>Annotation for the trematode Fasciola gigantica.</title>
        <authorList>
            <person name="Choi Y.-J."/>
        </authorList>
    </citation>
    <scope>NUCLEOTIDE SEQUENCE [LARGE SCALE GENOMIC DNA]</scope>
    <source>
        <strain evidence="18">Uganda_cow_1</strain>
    </source>
</reference>
<feature type="transmembrane region" description="Helical" evidence="16">
    <location>
        <begin position="271"/>
        <end position="292"/>
    </location>
</feature>
<keyword evidence="9" id="KW-0460">Magnesium</keyword>
<dbReference type="STRING" id="46835.A0A504YWV6"/>
<feature type="transmembrane region" description="Helical" evidence="16">
    <location>
        <begin position="304"/>
        <end position="324"/>
    </location>
</feature>
<evidence type="ECO:0000313" key="18">
    <source>
        <dbReference type="EMBL" id="TPP62567.1"/>
    </source>
</evidence>
<dbReference type="OrthoDB" id="10035433at2759"/>
<evidence type="ECO:0000256" key="15">
    <source>
        <dbReference type="SAM" id="MobiDB-lite"/>
    </source>
</evidence>
<dbReference type="InterPro" id="IPR001054">
    <property type="entry name" value="A/G_cyclase"/>
</dbReference>
<keyword evidence="12 16" id="KW-0472">Membrane</keyword>
<dbReference type="GO" id="GO:0005886">
    <property type="term" value="C:plasma membrane"/>
    <property type="evidence" value="ECO:0007669"/>
    <property type="project" value="TreeGrafter"/>
</dbReference>
<gene>
    <name evidence="18" type="ORF">FGIG_07012</name>
</gene>
<keyword evidence="5 16" id="KW-0812">Transmembrane</keyword>
<proteinExistence type="inferred from homology"/>
<comment type="similarity">
    <text evidence="14">Belongs to the adenylyl cyclase class-4/guanylyl cyclase family.</text>
</comment>
<evidence type="ECO:0000256" key="2">
    <source>
        <dbReference type="ARBA" id="ARBA00001946"/>
    </source>
</evidence>
<comment type="subcellular location">
    <subcellularLocation>
        <location evidence="3">Membrane</location>
        <topology evidence="3">Multi-pass membrane protein</topology>
    </subcellularLocation>
</comment>
<dbReference type="GO" id="GO:0007189">
    <property type="term" value="P:adenylate cyclase-activating G protein-coupled receptor signaling pathway"/>
    <property type="evidence" value="ECO:0007669"/>
    <property type="project" value="TreeGrafter"/>
</dbReference>
<dbReference type="Gene3D" id="3.30.70.1230">
    <property type="entry name" value="Nucleotide cyclase"/>
    <property type="match status" value="2"/>
</dbReference>
<evidence type="ECO:0000256" key="13">
    <source>
        <dbReference type="ARBA" id="ARBA00023239"/>
    </source>
</evidence>
<evidence type="ECO:0000256" key="1">
    <source>
        <dbReference type="ARBA" id="ARBA00001593"/>
    </source>
</evidence>
<dbReference type="Pfam" id="PF00211">
    <property type="entry name" value="Guanylate_cyc"/>
    <property type="match status" value="2"/>
</dbReference>
<feature type="compositionally biased region" description="Low complexity" evidence="15">
    <location>
        <begin position="115"/>
        <end position="141"/>
    </location>
</feature>
<comment type="catalytic activity">
    <reaction evidence="1">
        <text>ATP = 3',5'-cyclic AMP + diphosphate</text>
        <dbReference type="Rhea" id="RHEA:15389"/>
        <dbReference type="ChEBI" id="CHEBI:30616"/>
        <dbReference type="ChEBI" id="CHEBI:33019"/>
        <dbReference type="ChEBI" id="CHEBI:58165"/>
        <dbReference type="EC" id="4.6.1.1"/>
    </reaction>
</comment>
<dbReference type="CDD" id="cd07302">
    <property type="entry name" value="CHD"/>
    <property type="match status" value="2"/>
</dbReference>
<evidence type="ECO:0000256" key="3">
    <source>
        <dbReference type="ARBA" id="ARBA00004141"/>
    </source>
</evidence>
<name>A0A504YWV6_FASGI</name>
<evidence type="ECO:0000256" key="11">
    <source>
        <dbReference type="ARBA" id="ARBA00022998"/>
    </source>
</evidence>
<evidence type="ECO:0000259" key="17">
    <source>
        <dbReference type="PROSITE" id="PS50125"/>
    </source>
</evidence>
<comment type="caution">
    <text evidence="18">The sequence shown here is derived from an EMBL/GenBank/DDBJ whole genome shotgun (WGS) entry which is preliminary data.</text>
</comment>
<evidence type="ECO:0000256" key="9">
    <source>
        <dbReference type="ARBA" id="ARBA00022842"/>
    </source>
</evidence>
<dbReference type="GO" id="GO:0004016">
    <property type="term" value="F:adenylate cyclase activity"/>
    <property type="evidence" value="ECO:0007669"/>
    <property type="project" value="UniProtKB-EC"/>
</dbReference>
<sequence length="757" mass="85564">MRVGVHTGKVICGIVGTRRFKFDVWSNDVTLANEMESSGQAGKVHISEATYGFVKDIYEVSDGESVQDIRKFKVLIEFFNKEEQCFAIKHTQDEAMIKTYFIERRLDGKPVYALPPIEITPEPDITQPTSDANGSGSGASATKDAAKEPGEHPSARPLLIGQSQTNNIAPAGGDSQLPTSVSTALHEHRMSLDDKQASLKPIGRSSDVQMLEALKDLACMEDVFAFPPISRFTLSFHSRPVELSYRSLGLRRPKGLAAKNLSWSTPRVAPFINAVVETIILILILVTCLATFPDSLRAAHSPMFYVVAMIALFLQFLFLSLLIMDMIAWNSGQAGSGASRTTGCNWRRCAMRTYMVCFRWPMRNTIGAILLFLPTAVVLSNFTGAYFTGTREYSHIFVAYYRIIFGLMFAFMLFNYTLFTTFSSWTKTLSACVGCAIAIVLCLLPAKTYSSLHLAYDRYWQFEPIVHKYNQAGVALPAWVVPVMEDSFRWELLVVLSVTMGLIGALNRECDISFRLSFHRDYEALRAKQAIAHQKIQADWLLENIIPYYIMDDLRLHSKYSRHIDDAAVVFACISNFAEFYDEQYQGGQEMLRVLNEIFADFEHQLASVQYKDVEKIKSNGACFMVASGLNMTERRRNRRPDTHLHALMDFALDLIHTLDDFNRQMFNFQFEMKVGYNIGEVTAGVIGTTKLLYDIWGDTVNVASRMYSTGQKGRIQVTEAVAKRLESRYVFEYRGEVFVKGKGDMKTYLLSHRRND</sequence>
<keyword evidence="6" id="KW-0479">Metal-binding</keyword>
<keyword evidence="11" id="KW-0115">cAMP biosynthesis</keyword>